<dbReference type="GO" id="GO:0015074">
    <property type="term" value="P:DNA integration"/>
    <property type="evidence" value="ECO:0007669"/>
    <property type="project" value="InterPro"/>
</dbReference>
<dbReference type="AlphaFoldDB" id="A0A944CGL1"/>
<feature type="domain" description="Integrase catalytic" evidence="1">
    <location>
        <begin position="5"/>
        <end position="33"/>
    </location>
</feature>
<accession>A0A944CGL1</accession>
<proteinExistence type="predicted"/>
<organism evidence="2 3">
    <name type="scientific">Roseibium polysiphoniae</name>
    <dbReference type="NCBI Taxonomy" id="2571221"/>
    <lineage>
        <taxon>Bacteria</taxon>
        <taxon>Pseudomonadati</taxon>
        <taxon>Pseudomonadota</taxon>
        <taxon>Alphaproteobacteria</taxon>
        <taxon>Hyphomicrobiales</taxon>
        <taxon>Stappiaceae</taxon>
        <taxon>Roseibium</taxon>
    </lineage>
</organism>
<protein>
    <recommendedName>
        <fullName evidence="1">Integrase catalytic domain-containing protein</fullName>
    </recommendedName>
</protein>
<dbReference type="Proteomes" id="UP000705379">
    <property type="component" value="Unassembled WGS sequence"/>
</dbReference>
<reference evidence="2" key="1">
    <citation type="submission" date="2018-08" db="EMBL/GenBank/DDBJ databases">
        <authorList>
            <person name="Jin W."/>
            <person name="Wang H."/>
            <person name="Yang Y."/>
            <person name="Li M."/>
            <person name="Liu J."/>
        </authorList>
    </citation>
    <scope>NUCLEOTIDE SEQUENCE</scope>
    <source>
        <strain evidence="2">AESS21</strain>
    </source>
</reference>
<reference evidence="2" key="2">
    <citation type="journal article" date="2021" name="Microorganisms">
        <title>Bacterial Dimethylsulfoniopropionate Biosynthesis in the East China Sea.</title>
        <authorList>
            <person name="Liu J."/>
            <person name="Zhang Y."/>
            <person name="Liu J."/>
            <person name="Zhong H."/>
            <person name="Williams B.T."/>
            <person name="Zheng Y."/>
            <person name="Curson A.R.J."/>
            <person name="Sun C."/>
            <person name="Sun H."/>
            <person name="Song D."/>
            <person name="Wagner Mackenzie B."/>
            <person name="Bermejo Martinez A."/>
            <person name="Todd J.D."/>
            <person name="Zhang X.H."/>
        </authorList>
    </citation>
    <scope>NUCLEOTIDE SEQUENCE</scope>
    <source>
        <strain evidence="2">AESS21</strain>
    </source>
</reference>
<dbReference type="InterPro" id="IPR001584">
    <property type="entry name" value="Integrase_cat-core"/>
</dbReference>
<name>A0A944CGL1_9HYPH</name>
<evidence type="ECO:0000313" key="2">
    <source>
        <dbReference type="EMBL" id="MBS8262800.1"/>
    </source>
</evidence>
<dbReference type="EMBL" id="QTKU01000010">
    <property type="protein sequence ID" value="MBS8262800.1"/>
    <property type="molecule type" value="Genomic_DNA"/>
</dbReference>
<comment type="caution">
    <text evidence="2">The sequence shown here is derived from an EMBL/GenBank/DDBJ whole genome shotgun (WGS) entry which is preliminary data.</text>
</comment>
<sequence>MVLFWNFSRPGKPTDNNFVEAFNGKVRAEWIDQN</sequence>
<dbReference type="Pfam" id="PF13683">
    <property type="entry name" value="rve_3"/>
    <property type="match status" value="1"/>
</dbReference>
<gene>
    <name evidence="2" type="ORF">DYI23_21460</name>
</gene>
<evidence type="ECO:0000259" key="1">
    <source>
        <dbReference type="Pfam" id="PF13683"/>
    </source>
</evidence>
<evidence type="ECO:0000313" key="3">
    <source>
        <dbReference type="Proteomes" id="UP000705379"/>
    </source>
</evidence>